<feature type="region of interest" description="Disordered" evidence="13">
    <location>
        <begin position="85"/>
        <end position="114"/>
    </location>
</feature>
<dbReference type="AlphaFoldDB" id="A0A915PZY5"/>
<dbReference type="CDD" id="cd12441">
    <property type="entry name" value="RRM_Nup53_like"/>
    <property type="match status" value="1"/>
</dbReference>
<evidence type="ECO:0000256" key="4">
    <source>
        <dbReference type="ARBA" id="ARBA00022448"/>
    </source>
</evidence>
<keyword evidence="6" id="KW-0653">Protein transport</keyword>
<reference evidence="16" key="1">
    <citation type="submission" date="2022-11" db="UniProtKB">
        <authorList>
            <consortium name="WormBaseParasite"/>
        </authorList>
    </citation>
    <scope>IDENTIFICATION</scope>
</reference>
<dbReference type="Gene3D" id="3.30.70.330">
    <property type="match status" value="1"/>
</dbReference>
<dbReference type="SUPFAM" id="SSF54928">
    <property type="entry name" value="RNA-binding domain, RBD"/>
    <property type="match status" value="1"/>
</dbReference>
<dbReference type="GO" id="GO:0006607">
    <property type="term" value="P:NLS-bearing protein import into nucleus"/>
    <property type="evidence" value="ECO:0007669"/>
    <property type="project" value="TreeGrafter"/>
</dbReference>
<evidence type="ECO:0000256" key="9">
    <source>
        <dbReference type="ARBA" id="ARBA00023242"/>
    </source>
</evidence>
<dbReference type="Proteomes" id="UP000887581">
    <property type="component" value="Unplaced"/>
</dbReference>
<dbReference type="PANTHER" id="PTHR21527:SF6">
    <property type="entry name" value="NUCLEOPORIN NUP35"/>
    <property type="match status" value="1"/>
</dbReference>
<sequence length="395" mass="44121">MSRAARALHWRNQRAVTITERILMISGSENFIFPSSKQNSPSYRLSTNNTGPFSPQHTTPNFLFGSRSRRRSLILSFDSSASEKRTSSQMDTISSPLPSKSSSQSSKSVHWSPSLTETKSIHSSSLRDDFYMDTDPDNSSSKGPEISRASLVNVMHFIPSFLDLLTLNHVLFGLDPPLRSMMDELISPQLLSLDGVPTDTNTPSILDSQVQQEIAAHWITVFGFSREDATNVLKLFARHGTVVAHRFPREGNWMYLRYASPIHAQQALSRNGQIIDGRLRLGVLPVDNKELINLEEDEYGDTFSQIGSENGIQFSQSRSILSENSLYGVGPVDSSTAISRLDTSFNSSLISSPVRPGIRSLRASFNTIDNYYRVDEETQPEKSYGLLDKLWSFVS</sequence>
<evidence type="ECO:0000259" key="14">
    <source>
        <dbReference type="PROSITE" id="PS51472"/>
    </source>
</evidence>
<evidence type="ECO:0000256" key="11">
    <source>
        <dbReference type="ARBA" id="ARBA00030250"/>
    </source>
</evidence>
<evidence type="ECO:0000256" key="1">
    <source>
        <dbReference type="ARBA" id="ARBA00004567"/>
    </source>
</evidence>
<evidence type="ECO:0000256" key="12">
    <source>
        <dbReference type="PROSITE-ProRule" id="PRU00804"/>
    </source>
</evidence>
<dbReference type="GO" id="GO:0006999">
    <property type="term" value="P:nuclear pore organization"/>
    <property type="evidence" value="ECO:0007669"/>
    <property type="project" value="TreeGrafter"/>
</dbReference>
<dbReference type="GO" id="GO:0017056">
    <property type="term" value="F:structural constituent of nuclear pore"/>
    <property type="evidence" value="ECO:0007669"/>
    <property type="project" value="TreeGrafter"/>
</dbReference>
<evidence type="ECO:0000256" key="13">
    <source>
        <dbReference type="SAM" id="MobiDB-lite"/>
    </source>
</evidence>
<keyword evidence="15" id="KW-1185">Reference proteome</keyword>
<evidence type="ECO:0000256" key="2">
    <source>
        <dbReference type="ARBA" id="ARBA00009454"/>
    </source>
</evidence>
<dbReference type="GO" id="GO:0051028">
    <property type="term" value="P:mRNA transport"/>
    <property type="evidence" value="ECO:0007669"/>
    <property type="project" value="UniProtKB-UniRule"/>
</dbReference>
<comment type="similarity">
    <text evidence="2">Belongs to the Nup35 family.</text>
</comment>
<dbReference type="GO" id="GO:0044613">
    <property type="term" value="C:nuclear pore central transport channel"/>
    <property type="evidence" value="ECO:0007669"/>
    <property type="project" value="TreeGrafter"/>
</dbReference>
<dbReference type="GO" id="GO:0005543">
    <property type="term" value="F:phospholipid binding"/>
    <property type="evidence" value="ECO:0007669"/>
    <property type="project" value="TreeGrafter"/>
</dbReference>
<dbReference type="GO" id="GO:0044615">
    <property type="term" value="C:nuclear pore nuclear basket"/>
    <property type="evidence" value="ECO:0007669"/>
    <property type="project" value="TreeGrafter"/>
</dbReference>
<organism evidence="15 16">
    <name type="scientific">Setaria digitata</name>
    <dbReference type="NCBI Taxonomy" id="48799"/>
    <lineage>
        <taxon>Eukaryota</taxon>
        <taxon>Metazoa</taxon>
        <taxon>Ecdysozoa</taxon>
        <taxon>Nematoda</taxon>
        <taxon>Chromadorea</taxon>
        <taxon>Rhabditida</taxon>
        <taxon>Spirurina</taxon>
        <taxon>Spiruromorpha</taxon>
        <taxon>Filarioidea</taxon>
        <taxon>Setariidae</taxon>
        <taxon>Setaria</taxon>
    </lineage>
</organism>
<name>A0A915PZY5_9BILA</name>
<evidence type="ECO:0000256" key="6">
    <source>
        <dbReference type="ARBA" id="ARBA00022927"/>
    </source>
</evidence>
<evidence type="ECO:0000256" key="3">
    <source>
        <dbReference type="ARBA" id="ARBA00016439"/>
    </source>
</evidence>
<evidence type="ECO:0000313" key="15">
    <source>
        <dbReference type="Proteomes" id="UP000887581"/>
    </source>
</evidence>
<dbReference type="PROSITE" id="PS51472">
    <property type="entry name" value="RRM_NUP35"/>
    <property type="match status" value="1"/>
</dbReference>
<dbReference type="PANTHER" id="PTHR21527">
    <property type="entry name" value="NUCLEOPORIN NUP35"/>
    <property type="match status" value="1"/>
</dbReference>
<feature type="domain" description="RRM Nup35-type" evidence="14">
    <location>
        <begin position="213"/>
        <end position="293"/>
    </location>
</feature>
<evidence type="ECO:0000313" key="16">
    <source>
        <dbReference type="WBParaSite" id="sdigi.contig66.g3450.t1"/>
    </source>
</evidence>
<accession>A0A915PZY5</accession>
<proteinExistence type="inferred from homology"/>
<dbReference type="InterPro" id="IPR007846">
    <property type="entry name" value="RRM_NUP35_dom"/>
</dbReference>
<dbReference type="Pfam" id="PF05172">
    <property type="entry name" value="RRM_Nup35"/>
    <property type="match status" value="1"/>
</dbReference>
<evidence type="ECO:0000256" key="7">
    <source>
        <dbReference type="ARBA" id="ARBA00023010"/>
    </source>
</evidence>
<feature type="region of interest" description="Disordered" evidence="13">
    <location>
        <begin position="36"/>
        <end position="63"/>
    </location>
</feature>
<keyword evidence="9 12" id="KW-0539">Nucleus</keyword>
<keyword evidence="4 12" id="KW-0813">Transport</keyword>
<keyword evidence="5 12" id="KW-0509">mRNA transport</keyword>
<comment type="subcellular location">
    <subcellularLocation>
        <location evidence="1">Nucleus</location>
        <location evidence="1">Nuclear pore complex</location>
    </subcellularLocation>
</comment>
<dbReference type="WBParaSite" id="sdigi.contig66.g3450.t1">
    <property type="protein sequence ID" value="sdigi.contig66.g3450.t1"/>
    <property type="gene ID" value="sdigi.contig66.g3450"/>
</dbReference>
<evidence type="ECO:0000256" key="10">
    <source>
        <dbReference type="ARBA" id="ARBA00029997"/>
    </source>
</evidence>
<dbReference type="GO" id="GO:0003676">
    <property type="term" value="F:nucleic acid binding"/>
    <property type="evidence" value="ECO:0007669"/>
    <property type="project" value="InterPro"/>
</dbReference>
<keyword evidence="7" id="KW-0811">Translocation</keyword>
<dbReference type="FunFam" id="3.30.70.330:FF:000095">
    <property type="entry name" value="Putative Nucleoporin NUP53"/>
    <property type="match status" value="1"/>
</dbReference>
<dbReference type="InterPro" id="IPR012677">
    <property type="entry name" value="Nucleotide-bd_a/b_plait_sf"/>
</dbReference>
<keyword evidence="8 12" id="KW-0906">Nuclear pore complex</keyword>
<protein>
    <recommendedName>
        <fullName evidence="3">Nucleoporin NUP35</fullName>
    </recommendedName>
    <alternativeName>
        <fullName evidence="11">35 kDa nucleoporin</fullName>
    </alternativeName>
    <alternativeName>
        <fullName evidence="10">Nucleoporin NUP53</fullName>
    </alternativeName>
</protein>
<feature type="compositionally biased region" description="Polar residues" evidence="13">
    <location>
        <begin position="36"/>
        <end position="61"/>
    </location>
</feature>
<evidence type="ECO:0000256" key="8">
    <source>
        <dbReference type="ARBA" id="ARBA00023132"/>
    </source>
</evidence>
<dbReference type="InterPro" id="IPR035979">
    <property type="entry name" value="RBD_domain_sf"/>
</dbReference>
<evidence type="ECO:0000256" key="5">
    <source>
        <dbReference type="ARBA" id="ARBA00022816"/>
    </source>
</evidence>
<feature type="compositionally biased region" description="Low complexity" evidence="13">
    <location>
        <begin position="94"/>
        <end position="114"/>
    </location>
</feature>